<dbReference type="GO" id="GO:0000287">
    <property type="term" value="F:magnesium ion binding"/>
    <property type="evidence" value="ECO:0007669"/>
    <property type="project" value="UniProtKB-UniRule"/>
</dbReference>
<evidence type="ECO:0000256" key="9">
    <source>
        <dbReference type="ARBA" id="ARBA00023136"/>
    </source>
</evidence>
<keyword evidence="5 12" id="KW-0812">Transmembrane</keyword>
<comment type="pathway">
    <text evidence="12">Membrane lipid metabolism; glycerophospholipid metabolism.</text>
</comment>
<keyword evidence="10 12" id="KW-0594">Phospholipid biosynthesis</keyword>
<evidence type="ECO:0000256" key="10">
    <source>
        <dbReference type="ARBA" id="ARBA00023209"/>
    </source>
</evidence>
<feature type="transmembrane region" description="Helical" evidence="12">
    <location>
        <begin position="258"/>
        <end position="278"/>
    </location>
</feature>
<feature type="transmembrane region" description="Helical" evidence="12">
    <location>
        <begin position="201"/>
        <end position="219"/>
    </location>
</feature>
<dbReference type="EC" id="2.5.1.42" evidence="12"/>
<dbReference type="InterPro" id="IPR000537">
    <property type="entry name" value="UbiA_prenyltransferase"/>
</dbReference>
<evidence type="ECO:0000256" key="7">
    <source>
        <dbReference type="ARBA" id="ARBA00022989"/>
    </source>
</evidence>
<dbReference type="GO" id="GO:0046474">
    <property type="term" value="P:glycerophospholipid biosynthetic process"/>
    <property type="evidence" value="ECO:0007669"/>
    <property type="project" value="UniProtKB-UniRule"/>
</dbReference>
<feature type="transmembrane region" description="Helical" evidence="12">
    <location>
        <begin position="12"/>
        <end position="29"/>
    </location>
</feature>
<keyword evidence="3 12" id="KW-0444">Lipid biosynthesis</keyword>
<keyword evidence="11 12" id="KW-1208">Phospholipid metabolism</keyword>
<keyword evidence="4 12" id="KW-0808">Transferase</keyword>
<evidence type="ECO:0000256" key="3">
    <source>
        <dbReference type="ARBA" id="ARBA00022516"/>
    </source>
</evidence>
<dbReference type="EMBL" id="CP137642">
    <property type="protein sequence ID" value="WOX58588.1"/>
    <property type="molecule type" value="Genomic_DNA"/>
</dbReference>
<dbReference type="Pfam" id="PF01040">
    <property type="entry name" value="UbiA"/>
    <property type="match status" value="1"/>
</dbReference>
<dbReference type="RefSeq" id="WP_318622417.1">
    <property type="nucleotide sequence ID" value="NZ_CP137642.1"/>
</dbReference>
<dbReference type="GO" id="GO:0005886">
    <property type="term" value="C:plasma membrane"/>
    <property type="evidence" value="ECO:0007669"/>
    <property type="project" value="UniProtKB-SubCell"/>
</dbReference>
<dbReference type="KEGG" id="mrc:R6Y96_04990"/>
<dbReference type="InterPro" id="IPR050475">
    <property type="entry name" value="Prenyltransferase_related"/>
</dbReference>
<dbReference type="Proteomes" id="UP001305652">
    <property type="component" value="Chromosome"/>
</dbReference>
<comment type="similarity">
    <text evidence="12">Belongs to the UbiA prenyltransferase family. DGGGP synthase subfamily.</text>
</comment>
<gene>
    <name evidence="13" type="ORF">R6Y96_04990</name>
</gene>
<dbReference type="HAMAP" id="MF_01286">
    <property type="entry name" value="DGGGP_synth"/>
    <property type="match status" value="1"/>
</dbReference>
<feature type="transmembrane region" description="Helical" evidence="12">
    <location>
        <begin position="132"/>
        <end position="165"/>
    </location>
</feature>
<name>A0AAX4FXB1_9EURY</name>
<sequence length="279" mass="28577">MSASAFLRITRPHNAIVAGLTALLGYLIATGTLTVPSLLLAVIVALITAGGNVINDIFDIDIDRINRPDRPLPAGKISPGAAKTYALALFLSGIVLAALTTPLCLAIALINSVILVAYAARLKRTPLIGNVAVAYLTASVFLFGGAFAGVFGLISNLSLAAITLLATLAREVLKDAEDVEGDAAGGARTLPMIIGIRRTGIFAFACACCAVAVSLLPFGRWWGGFYLAGIAVVDIVIVAGAARGAACTRPDCVRASRATSILRAGMFAALAVFAIAAVI</sequence>
<keyword evidence="6 12" id="KW-0460">Magnesium</keyword>
<keyword evidence="9 12" id="KW-0472">Membrane</keyword>
<dbReference type="Gene3D" id="1.20.120.1780">
    <property type="entry name" value="UbiA prenyltransferase"/>
    <property type="match status" value="1"/>
</dbReference>
<comment type="subcellular location">
    <subcellularLocation>
        <location evidence="1 12">Cell membrane</location>
        <topology evidence="1 12">Multi-pass membrane protein</topology>
    </subcellularLocation>
</comment>
<evidence type="ECO:0000256" key="5">
    <source>
        <dbReference type="ARBA" id="ARBA00022692"/>
    </source>
</evidence>
<comment type="catalytic activity">
    <reaction evidence="12">
        <text>sn-3-O-(geranylgeranyl)glycerol 1-phosphate + (2E,6E,10E)-geranylgeranyl diphosphate = 2,3-bis-O-(geranylgeranyl)-sn-glycerol 1-phosphate + diphosphate</text>
        <dbReference type="Rhea" id="RHEA:18109"/>
        <dbReference type="ChEBI" id="CHEBI:33019"/>
        <dbReference type="ChEBI" id="CHEBI:57677"/>
        <dbReference type="ChEBI" id="CHEBI:58756"/>
        <dbReference type="ChEBI" id="CHEBI:58837"/>
        <dbReference type="EC" id="2.5.1.42"/>
    </reaction>
</comment>
<evidence type="ECO:0000256" key="4">
    <source>
        <dbReference type="ARBA" id="ARBA00022679"/>
    </source>
</evidence>
<dbReference type="GO" id="GO:0047295">
    <property type="term" value="F:geranylgeranylglycerol-phosphate geranylgeranyltransferase activity"/>
    <property type="evidence" value="ECO:0007669"/>
    <property type="project" value="UniProtKB-UniRule"/>
</dbReference>
<evidence type="ECO:0000256" key="11">
    <source>
        <dbReference type="ARBA" id="ARBA00023264"/>
    </source>
</evidence>
<feature type="transmembrane region" description="Helical" evidence="12">
    <location>
        <begin position="225"/>
        <end position="246"/>
    </location>
</feature>
<dbReference type="PANTHER" id="PTHR42723">
    <property type="entry name" value="CHLOROPHYLL SYNTHASE"/>
    <property type="match status" value="1"/>
</dbReference>
<evidence type="ECO:0000313" key="14">
    <source>
        <dbReference type="Proteomes" id="UP001305652"/>
    </source>
</evidence>
<dbReference type="AlphaFoldDB" id="A0AAX4FXB1"/>
<dbReference type="Gene3D" id="1.10.357.140">
    <property type="entry name" value="UbiA prenyltransferase"/>
    <property type="match status" value="1"/>
</dbReference>
<dbReference type="InterPro" id="IPR044878">
    <property type="entry name" value="UbiA_sf"/>
</dbReference>
<dbReference type="InterPro" id="IPR023547">
    <property type="entry name" value="DGGGP_synth"/>
</dbReference>
<keyword evidence="8 12" id="KW-0443">Lipid metabolism</keyword>
<keyword evidence="7 12" id="KW-1133">Transmembrane helix</keyword>
<proteinExistence type="inferred from homology"/>
<keyword evidence="14" id="KW-1185">Reference proteome</keyword>
<accession>A0AAX4FXB1</accession>
<evidence type="ECO:0000313" key="13">
    <source>
        <dbReference type="EMBL" id="WOX58588.1"/>
    </source>
</evidence>
<evidence type="ECO:0000256" key="6">
    <source>
        <dbReference type="ARBA" id="ARBA00022842"/>
    </source>
</evidence>
<evidence type="ECO:0000256" key="1">
    <source>
        <dbReference type="ARBA" id="ARBA00004651"/>
    </source>
</evidence>
<keyword evidence="2 12" id="KW-1003">Cell membrane</keyword>
<comment type="function">
    <text evidence="12">Prenyltransferase that catalyzes the transfer of the geranylgeranyl moiety of geranylgeranyl diphosphate (GGPP) to the C2 hydroxyl of (S)-3-O-geranylgeranylglyceryl phosphate (GGGP). This reaction is the second ether-bond-formation step in the biosynthesis of archaeal membrane lipids.</text>
</comment>
<dbReference type="NCBIfam" id="NF009521">
    <property type="entry name" value="PRK12882.1"/>
    <property type="match status" value="1"/>
</dbReference>
<protein>
    <recommendedName>
        <fullName evidence="12">Digeranylgeranylglyceryl phosphate synthase</fullName>
        <shortName evidence="12">DGGGP synthase</shortName>
        <shortName evidence="12">DGGGPS</shortName>
        <ecNumber evidence="12">2.5.1.42</ecNumber>
    </recommendedName>
    <alternativeName>
        <fullName evidence="12">(S)-2,3-di-O-geranylgeranylglyceryl phosphate synthase</fullName>
    </alternativeName>
    <alternativeName>
        <fullName evidence="12">Geranylgeranylglycerol-phosphate geranylgeranyltransferase</fullName>
    </alternativeName>
</protein>
<reference evidence="13 14" key="1">
    <citation type="submission" date="2023-10" db="EMBL/GenBank/DDBJ databases">
        <title>The complete genome sequence of Methanoculleus receptaculi DSM 18860.</title>
        <authorList>
            <person name="Lai S.-J."/>
            <person name="You Y.-T."/>
            <person name="Chen S.-C."/>
        </authorList>
    </citation>
    <scope>NUCLEOTIDE SEQUENCE [LARGE SCALE GENOMIC DNA]</scope>
    <source>
        <strain evidence="13 14">DSM 18860</strain>
    </source>
</reference>
<feature type="transmembrane region" description="Helical" evidence="12">
    <location>
        <begin position="35"/>
        <end position="54"/>
    </location>
</feature>
<feature type="transmembrane region" description="Helical" evidence="12">
    <location>
        <begin position="87"/>
        <end position="120"/>
    </location>
</feature>
<dbReference type="GeneID" id="85732489"/>
<dbReference type="PANTHER" id="PTHR42723:SF1">
    <property type="entry name" value="CHLOROPHYLL SYNTHASE, CHLOROPLASTIC"/>
    <property type="match status" value="1"/>
</dbReference>
<comment type="cofactor">
    <cofactor evidence="12">
        <name>Mg(2+)</name>
        <dbReference type="ChEBI" id="CHEBI:18420"/>
    </cofactor>
</comment>
<evidence type="ECO:0000256" key="8">
    <source>
        <dbReference type="ARBA" id="ARBA00023098"/>
    </source>
</evidence>
<organism evidence="13 14">
    <name type="scientific">Methanoculleus receptaculi</name>
    <dbReference type="NCBI Taxonomy" id="394967"/>
    <lineage>
        <taxon>Archaea</taxon>
        <taxon>Methanobacteriati</taxon>
        <taxon>Methanobacteriota</taxon>
        <taxon>Stenosarchaea group</taxon>
        <taxon>Methanomicrobia</taxon>
        <taxon>Methanomicrobiales</taxon>
        <taxon>Methanomicrobiaceae</taxon>
        <taxon>Methanoculleus</taxon>
    </lineage>
</organism>
<evidence type="ECO:0000256" key="2">
    <source>
        <dbReference type="ARBA" id="ARBA00022475"/>
    </source>
</evidence>
<evidence type="ECO:0000256" key="12">
    <source>
        <dbReference type="HAMAP-Rule" id="MF_01286"/>
    </source>
</evidence>
<dbReference type="CDD" id="cd13961">
    <property type="entry name" value="PT_UbiA_DGGGPS"/>
    <property type="match status" value="1"/>
</dbReference>